<proteinExistence type="predicted"/>
<dbReference type="InterPro" id="IPR010982">
    <property type="entry name" value="Lambda_DNA-bd_dom_sf"/>
</dbReference>
<dbReference type="SMART" id="SM00530">
    <property type="entry name" value="HTH_XRE"/>
    <property type="match status" value="1"/>
</dbReference>
<feature type="domain" description="HTH cro/C1-type" evidence="2">
    <location>
        <begin position="8"/>
        <end position="63"/>
    </location>
</feature>
<dbReference type="PROSITE" id="PS50943">
    <property type="entry name" value="HTH_CROC1"/>
    <property type="match status" value="1"/>
</dbReference>
<dbReference type="Proteomes" id="UP000278288">
    <property type="component" value="Chromosome"/>
</dbReference>
<dbReference type="PANTHER" id="PTHR46558">
    <property type="entry name" value="TRACRIPTIONAL REGULATORY PROTEIN-RELATED-RELATED"/>
    <property type="match status" value="1"/>
</dbReference>
<keyword evidence="1" id="KW-0238">DNA-binding</keyword>
<dbReference type="InterPro" id="IPR001387">
    <property type="entry name" value="Cro/C1-type_HTH"/>
</dbReference>
<gene>
    <name evidence="3" type="ORF">EG343_14655</name>
</gene>
<name>A0AAD0YMX0_CHRNA</name>
<dbReference type="PANTHER" id="PTHR46558:SF11">
    <property type="entry name" value="HTH-TYPE TRANSCRIPTIONAL REGULATOR XRE"/>
    <property type="match status" value="1"/>
</dbReference>
<protein>
    <submittedName>
        <fullName evidence="3">LexA family transcriptional regulator</fullName>
    </submittedName>
</protein>
<organism evidence="3 4">
    <name type="scientific">Chryseobacterium nakagawai</name>
    <dbReference type="NCBI Taxonomy" id="1241982"/>
    <lineage>
        <taxon>Bacteria</taxon>
        <taxon>Pseudomonadati</taxon>
        <taxon>Bacteroidota</taxon>
        <taxon>Flavobacteriia</taxon>
        <taxon>Flavobacteriales</taxon>
        <taxon>Weeksellaceae</taxon>
        <taxon>Chryseobacterium group</taxon>
        <taxon>Chryseobacterium</taxon>
    </lineage>
</organism>
<evidence type="ECO:0000313" key="3">
    <source>
        <dbReference type="EMBL" id="AZA91767.1"/>
    </source>
</evidence>
<reference evidence="3 4" key="1">
    <citation type="submission" date="2018-11" db="EMBL/GenBank/DDBJ databases">
        <title>Proposal to divide the Flavobacteriaceae and reorganize its genera based on Amino Acid Identity values calculated from whole genome sequences.</title>
        <authorList>
            <person name="Nicholson A.C."/>
            <person name="Gulvik C.A."/>
            <person name="Whitney A.M."/>
            <person name="Humrighouse B.W."/>
            <person name="Bell M."/>
            <person name="Holmes B."/>
            <person name="Steigerwalt A.G."/>
            <person name="Villarma A."/>
            <person name="Sheth M."/>
            <person name="Batra D."/>
            <person name="Pryor J."/>
            <person name="Bernardet J.-F."/>
            <person name="Hugo C."/>
            <person name="Kampfer P."/>
            <person name="Newman J."/>
            <person name="McQuiston J.R."/>
        </authorList>
    </citation>
    <scope>NUCLEOTIDE SEQUENCE [LARGE SCALE GENOMIC DNA]</scope>
    <source>
        <strain evidence="3 4">G0041</strain>
    </source>
</reference>
<sequence length="267" mass="30697">MSIFADNIRFLRGKRGLSQHAFANDILIISRDRYSKYESGRSEAPYEVLIKISKYFNISIDLLLTVDIRKYPLEDILKLPDNRIVLPVVVDHLGNNSIEIVPQKASMGYLSGYSDPEYIEGLQRITLPFLANGKYRAFPAQGDSMPPFKDGSYIIGKYVENIEDLKPGKSYIFVTFNDGISYKRFNTKKKKSIIVAADNPFYQPYDIPLEEIVEIWQYASGIFPEDFEPDNTNHNVKDMFLELRKDIQRLENMAFNANKPSPKKACK</sequence>
<keyword evidence="4" id="KW-1185">Reference proteome</keyword>
<dbReference type="InterPro" id="IPR015927">
    <property type="entry name" value="Peptidase_S24_S26A/B/C"/>
</dbReference>
<evidence type="ECO:0000313" key="4">
    <source>
        <dbReference type="Proteomes" id="UP000278288"/>
    </source>
</evidence>
<dbReference type="Gene3D" id="1.10.260.40">
    <property type="entry name" value="lambda repressor-like DNA-binding domains"/>
    <property type="match status" value="1"/>
</dbReference>
<dbReference type="InterPro" id="IPR039418">
    <property type="entry name" value="LexA-like"/>
</dbReference>
<dbReference type="AlphaFoldDB" id="A0AAD0YMX0"/>
<evidence type="ECO:0000256" key="1">
    <source>
        <dbReference type="ARBA" id="ARBA00023125"/>
    </source>
</evidence>
<accession>A0AAD0YMX0</accession>
<dbReference type="CDD" id="cd00093">
    <property type="entry name" value="HTH_XRE"/>
    <property type="match status" value="1"/>
</dbReference>
<evidence type="ECO:0000259" key="2">
    <source>
        <dbReference type="PROSITE" id="PS50943"/>
    </source>
</evidence>
<dbReference type="Gene3D" id="2.10.109.10">
    <property type="entry name" value="Umud Fragment, subunit A"/>
    <property type="match status" value="1"/>
</dbReference>
<dbReference type="GO" id="GO:0003677">
    <property type="term" value="F:DNA binding"/>
    <property type="evidence" value="ECO:0007669"/>
    <property type="project" value="UniProtKB-KW"/>
</dbReference>
<dbReference type="SUPFAM" id="SSF47413">
    <property type="entry name" value="lambda repressor-like DNA-binding domains"/>
    <property type="match status" value="1"/>
</dbReference>
<dbReference type="KEGG" id="cnk:EG343_14655"/>
<dbReference type="Pfam" id="PF00717">
    <property type="entry name" value="Peptidase_S24"/>
    <property type="match status" value="1"/>
</dbReference>
<dbReference type="Pfam" id="PF12844">
    <property type="entry name" value="HTH_19"/>
    <property type="match status" value="1"/>
</dbReference>
<dbReference type="CDD" id="cd06529">
    <property type="entry name" value="S24_LexA-like"/>
    <property type="match status" value="1"/>
</dbReference>
<dbReference type="EMBL" id="CP033923">
    <property type="protein sequence ID" value="AZA91767.1"/>
    <property type="molecule type" value="Genomic_DNA"/>
</dbReference>
<dbReference type="SUPFAM" id="SSF51306">
    <property type="entry name" value="LexA/Signal peptidase"/>
    <property type="match status" value="1"/>
</dbReference>
<dbReference type="RefSeq" id="WP_123858513.1">
    <property type="nucleotide sequence ID" value="NZ_CP033923.1"/>
</dbReference>
<dbReference type="InterPro" id="IPR036286">
    <property type="entry name" value="LexA/Signal_pep-like_sf"/>
</dbReference>